<dbReference type="SUPFAM" id="SSF52518">
    <property type="entry name" value="Thiamin diphosphate-binding fold (THDP-binding)"/>
    <property type="match status" value="2"/>
</dbReference>
<dbReference type="Pfam" id="PF02776">
    <property type="entry name" value="TPP_enzyme_N"/>
    <property type="match status" value="1"/>
</dbReference>
<dbReference type="Gene3D" id="3.40.50.970">
    <property type="match status" value="2"/>
</dbReference>
<accession>A0A7K0G8K5</accession>
<evidence type="ECO:0000256" key="2">
    <source>
        <dbReference type="ARBA" id="ARBA00023052"/>
    </source>
</evidence>
<organism evidence="6 7">
    <name type="scientific">Enorma shizhengliae</name>
    <dbReference type="NCBI Taxonomy" id="2606615"/>
    <lineage>
        <taxon>Bacteria</taxon>
        <taxon>Bacillati</taxon>
        <taxon>Actinomycetota</taxon>
        <taxon>Coriobacteriia</taxon>
        <taxon>Coriobacteriales</taxon>
        <taxon>Coriobacteriaceae</taxon>
        <taxon>Enorma</taxon>
    </lineage>
</organism>
<evidence type="ECO:0000313" key="6">
    <source>
        <dbReference type="EMBL" id="MRX79694.1"/>
    </source>
</evidence>
<sequence length="373" mass="39432">MESKAFLDALHDAGVKFFTGVPDSYLHGFCSELAQKCEANNNVIAANEGNAVAIATGHYLATGQTSLVYLQNSGLGNAVNPLASLACEGMLGIPMILLVGWRGDPWHIDHVQHALQGRITPSMLGELGIPYQVLGDGDPIGYVNWAVGEAVRRSAPVALLSPKGVLSGVKTPSVDNRYPLSREEAIEAVLDAAPPKAIFSATTGRASRELFHLRDARGEGHDCDYLNVGSMGHASSVALGMALAEPERTFVCLDGDSAAIMHLGALTMASKLEVPNFLHIVLNNGSHESVGGQPSAGWRTDLTGVAASCGYETVGRSVSDIDGIASSVRSLLAAPRAGFLDVRIHSGIRPDLPPLEVEPKRMRDALRSELTVR</sequence>
<dbReference type="PANTHER" id="PTHR42818">
    <property type="entry name" value="SULFOPYRUVATE DECARBOXYLASE SUBUNIT ALPHA"/>
    <property type="match status" value="1"/>
</dbReference>
<dbReference type="RefSeq" id="WP_144687845.1">
    <property type="nucleotide sequence ID" value="NZ_VLLQ01000002.1"/>
</dbReference>
<dbReference type="InterPro" id="IPR051818">
    <property type="entry name" value="TPP_dependent_decarboxylase"/>
</dbReference>
<dbReference type="GO" id="GO:0000287">
    <property type="term" value="F:magnesium ion binding"/>
    <property type="evidence" value="ECO:0007669"/>
    <property type="project" value="InterPro"/>
</dbReference>
<evidence type="ECO:0000256" key="3">
    <source>
        <dbReference type="ARBA" id="ARBA00023239"/>
    </source>
</evidence>
<dbReference type="InterPro" id="IPR029061">
    <property type="entry name" value="THDP-binding"/>
</dbReference>
<dbReference type="NCBIfam" id="TIGR03297">
    <property type="entry name" value="Ppyr-DeCO2ase"/>
    <property type="match status" value="1"/>
</dbReference>
<dbReference type="PROSITE" id="PS00187">
    <property type="entry name" value="TPP_ENZYMES"/>
    <property type="match status" value="1"/>
</dbReference>
<dbReference type="InterPro" id="IPR012001">
    <property type="entry name" value="Thiamin_PyroP_enz_TPP-bd_dom"/>
</dbReference>
<evidence type="ECO:0000259" key="4">
    <source>
        <dbReference type="Pfam" id="PF02775"/>
    </source>
</evidence>
<evidence type="ECO:0000256" key="1">
    <source>
        <dbReference type="ARBA" id="ARBA00022793"/>
    </source>
</evidence>
<evidence type="ECO:0000313" key="7">
    <source>
        <dbReference type="Proteomes" id="UP000470010"/>
    </source>
</evidence>
<proteinExistence type="predicted"/>
<keyword evidence="2" id="KW-0786">Thiamine pyrophosphate</keyword>
<dbReference type="Proteomes" id="UP000470010">
    <property type="component" value="Unassembled WGS sequence"/>
</dbReference>
<keyword evidence="3 6" id="KW-0456">Lyase</keyword>
<dbReference type="GO" id="GO:0032923">
    <property type="term" value="P:organic phosphonate biosynthetic process"/>
    <property type="evidence" value="ECO:0007669"/>
    <property type="project" value="InterPro"/>
</dbReference>
<protein>
    <submittedName>
        <fullName evidence="6">Phosphonopyruvate decarboxylase</fullName>
        <ecNumber evidence="6">4.1.1.82</ecNumber>
    </submittedName>
</protein>
<dbReference type="InterPro" id="IPR000399">
    <property type="entry name" value="TPP-bd_CS"/>
</dbReference>
<comment type="caution">
    <text evidence="6">The sequence shown here is derived from an EMBL/GenBank/DDBJ whole genome shotgun (WGS) entry which is preliminary data.</text>
</comment>
<dbReference type="CDD" id="cd07035">
    <property type="entry name" value="TPP_PYR_POX_like"/>
    <property type="match status" value="1"/>
</dbReference>
<evidence type="ECO:0000259" key="5">
    <source>
        <dbReference type="Pfam" id="PF02776"/>
    </source>
</evidence>
<name>A0A7K0G8K5_9ACTN</name>
<dbReference type="AlphaFoldDB" id="A0A7K0G8K5"/>
<feature type="domain" description="Thiamine pyrophosphate enzyme N-terminal TPP-binding" evidence="5">
    <location>
        <begin position="4"/>
        <end position="116"/>
    </location>
</feature>
<dbReference type="EC" id="4.1.1.82" evidence="6"/>
<dbReference type="PANTHER" id="PTHR42818:SF1">
    <property type="entry name" value="SULFOPYRUVATE DECARBOXYLASE"/>
    <property type="match status" value="1"/>
</dbReference>
<dbReference type="GO" id="GO:0033980">
    <property type="term" value="F:phosphonopyruvate decarboxylase activity"/>
    <property type="evidence" value="ECO:0007669"/>
    <property type="project" value="UniProtKB-EC"/>
</dbReference>
<keyword evidence="7" id="KW-1185">Reference proteome</keyword>
<reference evidence="7" key="1">
    <citation type="submission" date="2019-08" db="EMBL/GenBank/DDBJ databases">
        <title>Arthrobacter sp. nov., isolated from plateau pika and Tibetan wild ass.</title>
        <authorList>
            <person name="Ge Y."/>
        </authorList>
    </citation>
    <scope>NUCLEOTIDE SEQUENCE [LARGE SCALE GENOMIC DNA]</scope>
    <source>
        <strain evidence="7">HF-1365</strain>
    </source>
</reference>
<keyword evidence="6" id="KW-0670">Pyruvate</keyword>
<dbReference type="GO" id="GO:0030976">
    <property type="term" value="F:thiamine pyrophosphate binding"/>
    <property type="evidence" value="ECO:0007669"/>
    <property type="project" value="InterPro"/>
</dbReference>
<keyword evidence="1" id="KW-0210">Decarboxylase</keyword>
<dbReference type="InterPro" id="IPR017684">
    <property type="entry name" value="Phosphono-pyrv_decarboxylase"/>
</dbReference>
<dbReference type="EMBL" id="VTFZ01000002">
    <property type="protein sequence ID" value="MRX79694.1"/>
    <property type="molecule type" value="Genomic_DNA"/>
</dbReference>
<dbReference type="InterPro" id="IPR011766">
    <property type="entry name" value="TPP_enzyme_TPP-bd"/>
</dbReference>
<gene>
    <name evidence="6" type="primary">aepY</name>
    <name evidence="6" type="ORF">GJE22_03605</name>
</gene>
<feature type="domain" description="Thiamine pyrophosphate enzyme TPP-binding" evidence="4">
    <location>
        <begin position="212"/>
        <end position="335"/>
    </location>
</feature>
<dbReference type="Pfam" id="PF02775">
    <property type="entry name" value="TPP_enzyme_C"/>
    <property type="match status" value="1"/>
</dbReference>